<name>A0A558ABQ9_9PSEU</name>
<protein>
    <recommendedName>
        <fullName evidence="3">HAD-IA family hydrolase</fullName>
    </recommendedName>
</protein>
<proteinExistence type="predicted"/>
<evidence type="ECO:0008006" key="3">
    <source>
        <dbReference type="Google" id="ProtNLM"/>
    </source>
</evidence>
<keyword evidence="2" id="KW-1185">Reference proteome</keyword>
<dbReference type="RefSeq" id="WP_144639168.1">
    <property type="nucleotide sequence ID" value="NZ_BNAX01000039.1"/>
</dbReference>
<comment type="caution">
    <text evidence="1">The sequence shown here is derived from an EMBL/GenBank/DDBJ whole genome shotgun (WGS) entry which is preliminary data.</text>
</comment>
<evidence type="ECO:0000313" key="1">
    <source>
        <dbReference type="EMBL" id="TVT21702.1"/>
    </source>
</evidence>
<gene>
    <name evidence="1" type="ORF">FNH06_16225</name>
</gene>
<dbReference type="OrthoDB" id="9795007at2"/>
<reference evidence="1 2" key="1">
    <citation type="submission" date="2019-07" db="EMBL/GenBank/DDBJ databases">
        <title>New species of Amycolatopsis and Streptomyces.</title>
        <authorList>
            <person name="Duangmal K."/>
            <person name="Teo W.F.A."/>
            <person name="Lipun K."/>
        </authorList>
    </citation>
    <scope>NUCLEOTIDE SEQUENCE [LARGE SCALE GENOMIC DNA]</scope>
    <source>
        <strain evidence="1 2">JCM 30562</strain>
    </source>
</reference>
<dbReference type="SUPFAM" id="SSF56784">
    <property type="entry name" value="HAD-like"/>
    <property type="match status" value="1"/>
</dbReference>
<dbReference type="InterPro" id="IPR023214">
    <property type="entry name" value="HAD_sf"/>
</dbReference>
<dbReference type="Gene3D" id="3.40.50.1000">
    <property type="entry name" value="HAD superfamily/HAD-like"/>
    <property type="match status" value="1"/>
</dbReference>
<dbReference type="AlphaFoldDB" id="A0A558ABQ9"/>
<dbReference type="Proteomes" id="UP000318578">
    <property type="component" value="Unassembled WGS sequence"/>
</dbReference>
<organism evidence="1 2">
    <name type="scientific">Amycolatopsis acidiphila</name>
    <dbReference type="NCBI Taxonomy" id="715473"/>
    <lineage>
        <taxon>Bacteria</taxon>
        <taxon>Bacillati</taxon>
        <taxon>Actinomycetota</taxon>
        <taxon>Actinomycetes</taxon>
        <taxon>Pseudonocardiales</taxon>
        <taxon>Pseudonocardiaceae</taxon>
        <taxon>Amycolatopsis</taxon>
    </lineage>
</organism>
<accession>A0A558ABQ9</accession>
<sequence length="92" mass="9909">MLSNDLEHFYGARWVAEQRILREFYAVVDGSNTGLLKPDPHAFLLAAHQLGVAVTDPVFLGGQVWNTDAAAALGAAAIWVDITPPPLAAPWD</sequence>
<dbReference type="EMBL" id="VJZA01000024">
    <property type="protein sequence ID" value="TVT21702.1"/>
    <property type="molecule type" value="Genomic_DNA"/>
</dbReference>
<evidence type="ECO:0000313" key="2">
    <source>
        <dbReference type="Proteomes" id="UP000318578"/>
    </source>
</evidence>
<dbReference type="InterPro" id="IPR036412">
    <property type="entry name" value="HAD-like_sf"/>
</dbReference>